<name>A0A1J7J3U9_9PEZI</name>
<dbReference type="Proteomes" id="UP000182658">
    <property type="component" value="Unassembled WGS sequence"/>
</dbReference>
<dbReference type="PANTHER" id="PTHR37536">
    <property type="entry name" value="PUTATIVE (AFU_ORTHOLOGUE AFUA_3G02970)-RELATED"/>
    <property type="match status" value="1"/>
</dbReference>
<evidence type="ECO:0000313" key="5">
    <source>
        <dbReference type="Proteomes" id="UP000182658"/>
    </source>
</evidence>
<feature type="active site" description="Proton acceptor" evidence="1">
    <location>
        <position position="220"/>
    </location>
</feature>
<proteinExistence type="predicted"/>
<dbReference type="EMBL" id="KV875105">
    <property type="protein sequence ID" value="OIW23852.1"/>
    <property type="molecule type" value="Genomic_DNA"/>
</dbReference>
<feature type="signal peptide" evidence="3">
    <location>
        <begin position="1"/>
        <end position="19"/>
    </location>
</feature>
<dbReference type="PRINTS" id="PR00977">
    <property type="entry name" value="SCYTLDPTASE"/>
</dbReference>
<feature type="region of interest" description="Disordered" evidence="2">
    <location>
        <begin position="45"/>
        <end position="71"/>
    </location>
</feature>
<evidence type="ECO:0000313" key="4">
    <source>
        <dbReference type="EMBL" id="OIW23852.1"/>
    </source>
</evidence>
<dbReference type="InterPro" id="IPR013320">
    <property type="entry name" value="ConA-like_dom_sf"/>
</dbReference>
<dbReference type="AlphaFoldDB" id="A0A1J7J3U9"/>
<reference evidence="4 5" key="1">
    <citation type="submission" date="2016-10" db="EMBL/GenBank/DDBJ databases">
        <title>Draft genome sequence of Coniochaeta ligniaria NRRL30616, a lignocellulolytic fungus for bioabatement of inhibitors in plant biomass hydrolysates.</title>
        <authorList>
            <consortium name="DOE Joint Genome Institute"/>
            <person name="Jimenez D.J."/>
            <person name="Hector R.E."/>
            <person name="Riley R."/>
            <person name="Sun H."/>
            <person name="Grigoriev I.V."/>
            <person name="Van Elsas J.D."/>
            <person name="Nichols N.N."/>
        </authorList>
    </citation>
    <scope>NUCLEOTIDE SEQUENCE [LARGE SCALE GENOMIC DNA]</scope>
    <source>
        <strain evidence="4 5">NRRL 30616</strain>
    </source>
</reference>
<keyword evidence="4" id="KW-0378">Hydrolase</keyword>
<protein>
    <submittedName>
        <fullName evidence="4">Protease</fullName>
    </submittedName>
</protein>
<dbReference type="SUPFAM" id="SSF49899">
    <property type="entry name" value="Concanavalin A-like lectins/glucanases"/>
    <property type="match status" value="1"/>
</dbReference>
<evidence type="ECO:0000256" key="3">
    <source>
        <dbReference type="SAM" id="SignalP"/>
    </source>
</evidence>
<dbReference type="GO" id="GO:0006508">
    <property type="term" value="P:proteolysis"/>
    <property type="evidence" value="ECO:0007669"/>
    <property type="project" value="UniProtKB-KW"/>
</dbReference>
<keyword evidence="3" id="KW-0732">Signal</keyword>
<dbReference type="GO" id="GO:0070007">
    <property type="term" value="F:glutamic-type endopeptidase activity"/>
    <property type="evidence" value="ECO:0007669"/>
    <property type="project" value="InterPro"/>
</dbReference>
<keyword evidence="4" id="KW-0645">Protease</keyword>
<dbReference type="InterPro" id="IPR000250">
    <property type="entry name" value="Peptidase_G1"/>
</dbReference>
<dbReference type="Pfam" id="PF01828">
    <property type="entry name" value="Peptidase_A4"/>
    <property type="match status" value="1"/>
</dbReference>
<sequence length="288" mass="30445">MRLLSLLFASAAAAELTFSASAVQAGKKVDISGLEFVPIPPRSRSHFRWSGTNSTGASSGGHKSHRSNENEKRNAISLSSDWCGVSQHATTSDPIKSVYGSFTAPNLSDRTGTYPQYGAAWIGIDGASCSQALLQAGVTTILNSNGQQSASAWWEWVPNSSYSISGFPVKAGEWLTVNVTATSATNGLISISNLNQGYTLSIVLNNGPALCRADADWIVEDFYGTGGKQVPFARFDDIWFEECAATTSKGNTIGLDGAAMIYLGNSASTATCVAQPYDNSNFYCSSQG</sequence>
<accession>A0A1J7J3U9</accession>
<dbReference type="CDD" id="cd13426">
    <property type="entry name" value="Peptidase_G1"/>
    <property type="match status" value="1"/>
</dbReference>
<dbReference type="InParanoid" id="A0A1J7J3U9"/>
<dbReference type="STRING" id="1408157.A0A1J7J3U9"/>
<organism evidence="4 5">
    <name type="scientific">Coniochaeta ligniaria NRRL 30616</name>
    <dbReference type="NCBI Taxonomy" id="1408157"/>
    <lineage>
        <taxon>Eukaryota</taxon>
        <taxon>Fungi</taxon>
        <taxon>Dikarya</taxon>
        <taxon>Ascomycota</taxon>
        <taxon>Pezizomycotina</taxon>
        <taxon>Sordariomycetes</taxon>
        <taxon>Sordariomycetidae</taxon>
        <taxon>Coniochaetales</taxon>
        <taxon>Coniochaetaceae</taxon>
        <taxon>Coniochaeta</taxon>
    </lineage>
</organism>
<dbReference type="Gene3D" id="2.60.120.700">
    <property type="entry name" value="Peptidase G1"/>
    <property type="match status" value="1"/>
</dbReference>
<dbReference type="InterPro" id="IPR038656">
    <property type="entry name" value="Peptidase_G1_sf"/>
</dbReference>
<feature type="compositionally biased region" description="Low complexity" evidence="2">
    <location>
        <begin position="50"/>
        <end position="61"/>
    </location>
</feature>
<evidence type="ECO:0000256" key="1">
    <source>
        <dbReference type="PIRSR" id="PIRSR600250-50"/>
    </source>
</evidence>
<keyword evidence="5" id="KW-1185">Reference proteome</keyword>
<gene>
    <name evidence="4" type="ORF">CONLIGDRAFT_112145</name>
</gene>
<feature type="chain" id="PRO_5011955848" evidence="3">
    <location>
        <begin position="20"/>
        <end position="288"/>
    </location>
</feature>
<evidence type="ECO:0000256" key="2">
    <source>
        <dbReference type="SAM" id="MobiDB-lite"/>
    </source>
</evidence>
<dbReference type="PANTHER" id="PTHR37536:SF1">
    <property type="entry name" value="ASPERGILLOPEPSIN, PUTAITVE (AFU_ORTHOLOGUE AFUA_7G01200)"/>
    <property type="match status" value="1"/>
</dbReference>
<dbReference type="OrthoDB" id="2862635at2759"/>